<proteinExistence type="predicted"/>
<dbReference type="EMBL" id="DSOK01000245">
    <property type="protein sequence ID" value="HEN15485.1"/>
    <property type="molecule type" value="Genomic_DNA"/>
</dbReference>
<protein>
    <recommendedName>
        <fullName evidence="2">Tetratricopeptide repeat protein</fullName>
    </recommendedName>
</protein>
<comment type="caution">
    <text evidence="1">The sequence shown here is derived from an EMBL/GenBank/DDBJ whole genome shotgun (WGS) entry which is preliminary data.</text>
</comment>
<reference evidence="1" key="1">
    <citation type="journal article" date="2020" name="mSystems">
        <title>Genome- and Community-Level Interaction Insights into Carbon Utilization and Element Cycling Functions of Hydrothermarchaeota in Hydrothermal Sediment.</title>
        <authorList>
            <person name="Zhou Z."/>
            <person name="Liu Y."/>
            <person name="Xu W."/>
            <person name="Pan J."/>
            <person name="Luo Z.H."/>
            <person name="Li M."/>
        </authorList>
    </citation>
    <scope>NUCLEOTIDE SEQUENCE [LARGE SCALE GENOMIC DNA]</scope>
    <source>
        <strain evidence="1">SpSt-339</strain>
    </source>
</reference>
<organism evidence="1">
    <name type="scientific">Schlesneria paludicola</name>
    <dbReference type="NCBI Taxonomy" id="360056"/>
    <lineage>
        <taxon>Bacteria</taxon>
        <taxon>Pseudomonadati</taxon>
        <taxon>Planctomycetota</taxon>
        <taxon>Planctomycetia</taxon>
        <taxon>Planctomycetales</taxon>
        <taxon>Planctomycetaceae</taxon>
        <taxon>Schlesneria</taxon>
    </lineage>
</organism>
<name>A0A7C2JZ77_9PLAN</name>
<sequence length="139" mass="15178">MTPYEAQRIVRRLASAEGYLELGLPQYALADLGQVPHAGPFEAIAQLLKGEALQAEERFDEAIGALNRAAQLFPSPFNQRALLGLSRCYRMRGEEDLAQQAEAAAAPANTPPGTLLQLVIVPIFKVEVKSSQRRPPRKG</sequence>
<evidence type="ECO:0000313" key="1">
    <source>
        <dbReference type="EMBL" id="HEN15485.1"/>
    </source>
</evidence>
<dbReference type="Pfam" id="PF14559">
    <property type="entry name" value="TPR_19"/>
    <property type="match status" value="1"/>
</dbReference>
<evidence type="ECO:0008006" key="2">
    <source>
        <dbReference type="Google" id="ProtNLM"/>
    </source>
</evidence>
<accession>A0A7C2JZ77</accession>
<dbReference type="Gene3D" id="1.25.40.10">
    <property type="entry name" value="Tetratricopeptide repeat domain"/>
    <property type="match status" value="1"/>
</dbReference>
<dbReference type="SUPFAM" id="SSF48452">
    <property type="entry name" value="TPR-like"/>
    <property type="match status" value="1"/>
</dbReference>
<dbReference type="InterPro" id="IPR011990">
    <property type="entry name" value="TPR-like_helical_dom_sf"/>
</dbReference>
<dbReference type="AlphaFoldDB" id="A0A7C2JZ77"/>
<gene>
    <name evidence="1" type="ORF">ENQ76_08470</name>
</gene>